<dbReference type="RefSeq" id="WP_377818098.1">
    <property type="nucleotide sequence ID" value="NZ_JBHSLU010000161.1"/>
</dbReference>
<comment type="caution">
    <text evidence="1">The sequence shown here is derived from an EMBL/GenBank/DDBJ whole genome shotgun (WGS) entry which is preliminary data.</text>
</comment>
<evidence type="ECO:0000313" key="2">
    <source>
        <dbReference type="Proteomes" id="UP001596060"/>
    </source>
</evidence>
<proteinExistence type="predicted"/>
<evidence type="ECO:0000313" key="1">
    <source>
        <dbReference type="EMBL" id="MFC5509362.1"/>
    </source>
</evidence>
<sequence>MGFDMMQASHSFAEFREFRSESGVFLLQPLDTPIPAIRLRGLGCQATRQTAPLTP</sequence>
<gene>
    <name evidence="1" type="ORF">ACFPN9_29540</name>
</gene>
<name>A0ABW0PCW0_9HYPH</name>
<accession>A0ABW0PCW0</accession>
<organism evidence="1 2">
    <name type="scientific">Bosea massiliensis</name>
    <dbReference type="NCBI Taxonomy" id="151419"/>
    <lineage>
        <taxon>Bacteria</taxon>
        <taxon>Pseudomonadati</taxon>
        <taxon>Pseudomonadota</taxon>
        <taxon>Alphaproteobacteria</taxon>
        <taxon>Hyphomicrobiales</taxon>
        <taxon>Boseaceae</taxon>
        <taxon>Bosea</taxon>
    </lineage>
</organism>
<reference evidence="2" key="1">
    <citation type="journal article" date="2019" name="Int. J. Syst. Evol. Microbiol.">
        <title>The Global Catalogue of Microorganisms (GCM) 10K type strain sequencing project: providing services to taxonomists for standard genome sequencing and annotation.</title>
        <authorList>
            <consortium name="The Broad Institute Genomics Platform"/>
            <consortium name="The Broad Institute Genome Sequencing Center for Infectious Disease"/>
            <person name="Wu L."/>
            <person name="Ma J."/>
        </authorList>
    </citation>
    <scope>NUCLEOTIDE SEQUENCE [LARGE SCALE GENOMIC DNA]</scope>
    <source>
        <strain evidence="2">CCUG 43117</strain>
    </source>
</reference>
<dbReference type="Proteomes" id="UP001596060">
    <property type="component" value="Unassembled WGS sequence"/>
</dbReference>
<protein>
    <submittedName>
        <fullName evidence="1">Uncharacterized protein</fullName>
    </submittedName>
</protein>
<dbReference type="EMBL" id="JBHSLU010000161">
    <property type="protein sequence ID" value="MFC5509362.1"/>
    <property type="molecule type" value="Genomic_DNA"/>
</dbReference>
<keyword evidence="2" id="KW-1185">Reference proteome</keyword>